<gene>
    <name evidence="4" type="primary">dacB</name>
    <name evidence="4" type="ORF">EGC77_00425</name>
    <name evidence="3" type="ORF">EGC80_16805</name>
</gene>
<dbReference type="SUPFAM" id="SSF56601">
    <property type="entry name" value="beta-lactamase/transpeptidase-like"/>
    <property type="match status" value="1"/>
</dbReference>
<dbReference type="Gene3D" id="3.40.710.10">
    <property type="entry name" value="DD-peptidase/beta-lactamase superfamily"/>
    <property type="match status" value="2"/>
</dbReference>
<evidence type="ECO:0000256" key="1">
    <source>
        <dbReference type="ARBA" id="ARBA00006096"/>
    </source>
</evidence>
<dbReference type="KEGG" id="spsr:EGC80_16805"/>
<dbReference type="PANTHER" id="PTHR30023:SF0">
    <property type="entry name" value="PENICILLIN-SENSITIVE CARBOXYPEPTIDASE A"/>
    <property type="match status" value="1"/>
</dbReference>
<keyword evidence="4" id="KW-0645">Protease</keyword>
<evidence type="ECO:0000313" key="5">
    <source>
        <dbReference type="Proteomes" id="UP000273778"/>
    </source>
</evidence>
<protein>
    <submittedName>
        <fullName evidence="4">D-alanyl-D-alanine carboxypeptidase/D-alanyl-D-alanine-endopeptidase</fullName>
        <ecNumber evidence="4">3.4.16.4</ecNumber>
    </submittedName>
</protein>
<accession>A0A3N4EB59</accession>
<dbReference type="GO" id="GO:0000270">
    <property type="term" value="P:peptidoglycan metabolic process"/>
    <property type="evidence" value="ECO:0007669"/>
    <property type="project" value="TreeGrafter"/>
</dbReference>
<dbReference type="Gene3D" id="3.50.80.20">
    <property type="entry name" value="D-Ala-D-Ala carboxypeptidase C, peptidase S13"/>
    <property type="match status" value="1"/>
</dbReference>
<sequence>MRISQGFHQLTSSIVSELLMKAFMNSMLFYLTRPRSSYEHQYGRGTQALWLLCAFLVTSQPCVVKATELPNQQSTIQQSINQQPISTPQIDKVAQQPAALYLDSMLQLLKPMHSQLGITVWDMTSQQTVFEYNNQSLMQPASVQKLLTALAATKQLGKEFTYQTRLTTLAEQPLDKSRIDHGIYSGDIYVEFSGDPTFKYQDLRLLLASLSQLGITELTGNIVLTSEQDSQLQAPGWVWDDLGICYAAPISPFIIDKNCVYGRLATEGYNKIANITMMGNRPIEISSDAYFVNPSTTLPIAKPAVKSLTDTGVIPTLLTGSAPQCHLSLSRFDNNRYHLSGCYVGAKSLPLAIAITEPQLYAQQIVAKQLASLGIVHQQPITARKMSTDPQFIAQRYIIASHQSAALPQLLETMLLKSDNLIADSLLKKLGEDYYQAPSDFAQSSQALKTILYSIGIDLSNANIADGSGLSRYNLLTPEHVLSVLTTLYQQPQYRFLLNLLPESGVSGTLRYKRYFNKSPLKNHVFAKTGSMLGIANLAGKVNVSNGHDYLFVLFENGLSPQIKKQQKAPFSAIFLQTMMDVPR</sequence>
<evidence type="ECO:0000256" key="2">
    <source>
        <dbReference type="ARBA" id="ARBA00022801"/>
    </source>
</evidence>
<evidence type="ECO:0000313" key="6">
    <source>
        <dbReference type="Proteomes" id="UP000278855"/>
    </source>
</evidence>
<dbReference type="InterPro" id="IPR012338">
    <property type="entry name" value="Beta-lactam/transpept-like"/>
</dbReference>
<dbReference type="GO" id="GO:0009002">
    <property type="term" value="F:serine-type D-Ala-D-Ala carboxypeptidase activity"/>
    <property type="evidence" value="ECO:0007669"/>
    <property type="project" value="UniProtKB-EC"/>
</dbReference>
<proteinExistence type="inferred from homology"/>
<dbReference type="EMBL" id="CP034073">
    <property type="protein sequence ID" value="AZG36365.1"/>
    <property type="molecule type" value="Genomic_DNA"/>
</dbReference>
<dbReference type="Proteomes" id="UP000278855">
    <property type="component" value="Unassembled WGS sequence"/>
</dbReference>
<reference evidence="6" key="2">
    <citation type="submission" date="2018-11" db="EMBL/GenBank/DDBJ databases">
        <title>Shewanella sp. R106.</title>
        <authorList>
            <person name="Hwang Y.J."/>
            <person name="Hwang C.Y."/>
        </authorList>
    </citation>
    <scope>NUCLEOTIDE SEQUENCE [LARGE SCALE GENOMIC DNA]</scope>
    <source>
        <strain evidence="6">R106</strain>
    </source>
</reference>
<keyword evidence="5" id="KW-1185">Reference proteome</keyword>
<dbReference type="EC" id="3.4.16.4" evidence="4"/>
<dbReference type="PANTHER" id="PTHR30023">
    <property type="entry name" value="D-ALANYL-D-ALANINE CARBOXYPEPTIDASE"/>
    <property type="match status" value="1"/>
</dbReference>
<dbReference type="NCBIfam" id="TIGR00666">
    <property type="entry name" value="PBP4"/>
    <property type="match status" value="1"/>
</dbReference>
<evidence type="ECO:0000313" key="3">
    <source>
        <dbReference type="EMBL" id="AZG36365.1"/>
    </source>
</evidence>
<reference evidence="4" key="3">
    <citation type="submission" date="2018-11" db="EMBL/GenBank/DDBJ databases">
        <authorList>
            <person name="Hwang Y.J."/>
            <person name="Hwang C.Y."/>
        </authorList>
    </citation>
    <scope>NUCLEOTIDE SEQUENCE</scope>
    <source>
        <strain evidence="4">R106</strain>
    </source>
</reference>
<dbReference type="Proteomes" id="UP000273778">
    <property type="component" value="Chromosome"/>
</dbReference>
<dbReference type="InterPro" id="IPR000667">
    <property type="entry name" value="Peptidase_S13"/>
</dbReference>
<dbReference type="PRINTS" id="PR00922">
    <property type="entry name" value="DADACBPTASE3"/>
</dbReference>
<dbReference type="EMBL" id="RKKB01000001">
    <property type="protein sequence ID" value="RPA34208.1"/>
    <property type="molecule type" value="Genomic_DNA"/>
</dbReference>
<dbReference type="OrthoDB" id="9802627at2"/>
<reference evidence="3 5" key="1">
    <citation type="submission" date="2018-11" db="EMBL/GenBank/DDBJ databases">
        <title>Shewanella sp. M2.</title>
        <authorList>
            <person name="Hwang Y.J."/>
            <person name="Hwang C.Y."/>
        </authorList>
    </citation>
    <scope>NUCLEOTIDE SEQUENCE [LARGE SCALE GENOMIC DNA]</scope>
    <source>
        <strain evidence="3 5">M2</strain>
    </source>
</reference>
<name>A0A3N4EB59_9GAMM</name>
<keyword evidence="2 4" id="KW-0378">Hydrolase</keyword>
<dbReference type="Pfam" id="PF02113">
    <property type="entry name" value="Peptidase_S13"/>
    <property type="match status" value="2"/>
</dbReference>
<comment type="similarity">
    <text evidence="1">Belongs to the peptidase S13 family.</text>
</comment>
<organism evidence="4 6">
    <name type="scientific">Shewanella psychromarinicola</name>
    <dbReference type="NCBI Taxonomy" id="2487742"/>
    <lineage>
        <taxon>Bacteria</taxon>
        <taxon>Pseudomonadati</taxon>
        <taxon>Pseudomonadota</taxon>
        <taxon>Gammaproteobacteria</taxon>
        <taxon>Alteromonadales</taxon>
        <taxon>Shewanellaceae</taxon>
        <taxon>Shewanella</taxon>
    </lineage>
</organism>
<dbReference type="AlphaFoldDB" id="A0A3N4EB59"/>
<dbReference type="GO" id="GO:0006508">
    <property type="term" value="P:proteolysis"/>
    <property type="evidence" value="ECO:0007669"/>
    <property type="project" value="InterPro"/>
</dbReference>
<keyword evidence="4" id="KW-0121">Carboxypeptidase</keyword>
<evidence type="ECO:0000313" key="4">
    <source>
        <dbReference type="EMBL" id="RPA34208.1"/>
    </source>
</evidence>